<evidence type="ECO:0000313" key="2">
    <source>
        <dbReference type="EMBL" id="MTW09113.1"/>
    </source>
</evidence>
<dbReference type="OrthoDB" id="191790at2"/>
<proteinExistence type="predicted"/>
<dbReference type="Proteomes" id="UP000472320">
    <property type="component" value="Unassembled WGS sequence"/>
</dbReference>
<accession>A0A6L6QBJ4</accession>
<keyword evidence="1" id="KW-0812">Transmembrane</keyword>
<evidence type="ECO:0000313" key="3">
    <source>
        <dbReference type="Proteomes" id="UP000472320"/>
    </source>
</evidence>
<evidence type="ECO:0000256" key="1">
    <source>
        <dbReference type="SAM" id="Phobius"/>
    </source>
</evidence>
<keyword evidence="3" id="KW-1185">Reference proteome</keyword>
<protein>
    <submittedName>
        <fullName evidence="2">Anti-sigma factor</fullName>
    </submittedName>
</protein>
<name>A0A6L6QBJ4_9BURK</name>
<dbReference type="AlphaFoldDB" id="A0A6L6QBJ4"/>
<feature type="transmembrane region" description="Helical" evidence="1">
    <location>
        <begin position="106"/>
        <end position="128"/>
    </location>
</feature>
<comment type="caution">
    <text evidence="2">The sequence shown here is derived from an EMBL/GenBank/DDBJ whole genome shotgun (WGS) entry which is preliminary data.</text>
</comment>
<keyword evidence="1" id="KW-1133">Transmembrane helix</keyword>
<dbReference type="EMBL" id="WNKX01000001">
    <property type="protein sequence ID" value="MTW09113.1"/>
    <property type="molecule type" value="Genomic_DNA"/>
</dbReference>
<sequence>MRREVDMECKEVQRLQGADLDEELDAPNAARLAAHRSDCADCSREYAQLAALRKQVRESGTRFGAPAGLAQRVRETLAASLPIAAPVQSPARTSALSPRAHWPWAWINFGAAATAMAALIVTLGLLLAQPGASSGLDDELVASHYRALQVDHLTDVASSDQHTVKPWFTGKLDFSPPAYDFAAKGYTLVGGRLDYVGGRSVAALAYQRHRHVINVFIWPQAGSAGAGEGARSEHGFHLLGWTDEGLAFRAVSDAAPRDLAELRDLIVEESHRRL</sequence>
<organism evidence="2 3">
    <name type="scientific">Massilia eburnea</name>
    <dbReference type="NCBI Taxonomy" id="1776165"/>
    <lineage>
        <taxon>Bacteria</taxon>
        <taxon>Pseudomonadati</taxon>
        <taxon>Pseudomonadota</taxon>
        <taxon>Betaproteobacteria</taxon>
        <taxon>Burkholderiales</taxon>
        <taxon>Oxalobacteraceae</taxon>
        <taxon>Telluria group</taxon>
        <taxon>Massilia</taxon>
    </lineage>
</organism>
<gene>
    <name evidence="2" type="ORF">GM658_00730</name>
</gene>
<reference evidence="2 3" key="1">
    <citation type="submission" date="2019-11" db="EMBL/GenBank/DDBJ databases">
        <title>Type strains purchased from KCTC, JCM and DSMZ.</title>
        <authorList>
            <person name="Lu H."/>
        </authorList>
    </citation>
    <scope>NUCLEOTIDE SEQUENCE [LARGE SCALE GENOMIC DNA]</scope>
    <source>
        <strain evidence="2 3">JCM 31587</strain>
    </source>
</reference>
<keyword evidence="1" id="KW-0472">Membrane</keyword>